<keyword evidence="3" id="KW-1185">Reference proteome</keyword>
<organism evidence="1 3">
    <name type="scientific">Araneus ventricosus</name>
    <name type="common">Orbweaver spider</name>
    <name type="synonym">Epeira ventricosa</name>
    <dbReference type="NCBI Taxonomy" id="182803"/>
    <lineage>
        <taxon>Eukaryota</taxon>
        <taxon>Metazoa</taxon>
        <taxon>Ecdysozoa</taxon>
        <taxon>Arthropoda</taxon>
        <taxon>Chelicerata</taxon>
        <taxon>Arachnida</taxon>
        <taxon>Araneae</taxon>
        <taxon>Araneomorphae</taxon>
        <taxon>Entelegynae</taxon>
        <taxon>Araneoidea</taxon>
        <taxon>Araneidae</taxon>
        <taxon>Araneus</taxon>
    </lineage>
</organism>
<dbReference type="Proteomes" id="UP000499080">
    <property type="component" value="Unassembled WGS sequence"/>
</dbReference>
<gene>
    <name evidence="2" type="ORF">AVEN_45008_1</name>
    <name evidence="1" type="ORF">AVEN_88530_1</name>
</gene>
<comment type="caution">
    <text evidence="1">The sequence shown here is derived from an EMBL/GenBank/DDBJ whole genome shotgun (WGS) entry which is preliminary data.</text>
</comment>
<protein>
    <recommendedName>
        <fullName evidence="4">Dehydrogenase/reductase SDR family member 11</fullName>
    </recommendedName>
</protein>
<dbReference type="OrthoDB" id="6431546at2759"/>
<proteinExistence type="predicted"/>
<evidence type="ECO:0000313" key="2">
    <source>
        <dbReference type="EMBL" id="GBN78635.1"/>
    </source>
</evidence>
<dbReference type="EMBL" id="BGPR01018252">
    <property type="protein sequence ID" value="GBN78635.1"/>
    <property type="molecule type" value="Genomic_DNA"/>
</dbReference>
<dbReference type="Gene3D" id="3.40.50.720">
    <property type="entry name" value="NAD(P)-binding Rossmann-like Domain"/>
    <property type="match status" value="1"/>
</dbReference>
<evidence type="ECO:0000313" key="3">
    <source>
        <dbReference type="Proteomes" id="UP000499080"/>
    </source>
</evidence>
<dbReference type="EMBL" id="BGPR01018251">
    <property type="protein sequence ID" value="GBN78633.1"/>
    <property type="molecule type" value="Genomic_DNA"/>
</dbReference>
<reference evidence="1 3" key="1">
    <citation type="journal article" date="2019" name="Sci. Rep.">
        <title>Orb-weaving spider Araneus ventricosus genome elucidates the spidroin gene catalogue.</title>
        <authorList>
            <person name="Kono N."/>
            <person name="Nakamura H."/>
            <person name="Ohtoshi R."/>
            <person name="Moran D.A.P."/>
            <person name="Shinohara A."/>
            <person name="Yoshida Y."/>
            <person name="Fujiwara M."/>
            <person name="Mori M."/>
            <person name="Tomita M."/>
            <person name="Arakawa K."/>
        </authorList>
    </citation>
    <scope>NUCLEOTIDE SEQUENCE [LARGE SCALE GENOMIC DNA]</scope>
</reference>
<name>A0A4Y2RSI0_ARAVE</name>
<sequence length="68" mass="7620">CISPGIVETEYFANYWKKDATKDSVSFLKSFVPLQPKDIADAVLHVLSAPAHVEIHDILVQPIEHSFL</sequence>
<feature type="non-terminal residue" evidence="1">
    <location>
        <position position="1"/>
    </location>
</feature>
<accession>A0A4Y2RSI0</accession>
<evidence type="ECO:0008006" key="4">
    <source>
        <dbReference type="Google" id="ProtNLM"/>
    </source>
</evidence>
<evidence type="ECO:0000313" key="1">
    <source>
        <dbReference type="EMBL" id="GBN78633.1"/>
    </source>
</evidence>
<dbReference type="InterPro" id="IPR036291">
    <property type="entry name" value="NAD(P)-bd_dom_sf"/>
</dbReference>
<dbReference type="AlphaFoldDB" id="A0A4Y2RSI0"/>
<dbReference type="SUPFAM" id="SSF51735">
    <property type="entry name" value="NAD(P)-binding Rossmann-fold domains"/>
    <property type="match status" value="1"/>
</dbReference>